<dbReference type="AlphaFoldDB" id="A0A0F9ENT2"/>
<name>A0A0F9ENT2_9ZZZZ</name>
<dbReference type="EMBL" id="LAZR01036179">
    <property type="protein sequence ID" value="KKL25533.1"/>
    <property type="molecule type" value="Genomic_DNA"/>
</dbReference>
<accession>A0A0F9ENT2</accession>
<comment type="caution">
    <text evidence="1">The sequence shown here is derived from an EMBL/GenBank/DDBJ whole genome shotgun (WGS) entry which is preliminary data.</text>
</comment>
<sequence length="158" mass="16663">MAVTIENSGTQAGFTVTSLVNSTYRWIAGGGGTGEFYVELLGGGDPSLAKPDFVEENGAIIPEETVDSLSASSWDYGDSDTLGFSTVYVRLSDDADPDSKADDYVQHQALAEATLAQDGDAKVFVLMVDTANMELGGSSFADDADELELKVYLKVLTG</sequence>
<protein>
    <submittedName>
        <fullName evidence="1">Uncharacterized protein</fullName>
    </submittedName>
</protein>
<gene>
    <name evidence="1" type="ORF">LCGC14_2404320</name>
</gene>
<feature type="non-terminal residue" evidence="1">
    <location>
        <position position="158"/>
    </location>
</feature>
<evidence type="ECO:0000313" key="1">
    <source>
        <dbReference type="EMBL" id="KKL25533.1"/>
    </source>
</evidence>
<reference evidence="1" key="1">
    <citation type="journal article" date="2015" name="Nature">
        <title>Complex archaea that bridge the gap between prokaryotes and eukaryotes.</title>
        <authorList>
            <person name="Spang A."/>
            <person name="Saw J.H."/>
            <person name="Jorgensen S.L."/>
            <person name="Zaremba-Niedzwiedzka K."/>
            <person name="Martijn J."/>
            <person name="Lind A.E."/>
            <person name="van Eijk R."/>
            <person name="Schleper C."/>
            <person name="Guy L."/>
            <person name="Ettema T.J."/>
        </authorList>
    </citation>
    <scope>NUCLEOTIDE SEQUENCE</scope>
</reference>
<proteinExistence type="predicted"/>
<organism evidence="1">
    <name type="scientific">marine sediment metagenome</name>
    <dbReference type="NCBI Taxonomy" id="412755"/>
    <lineage>
        <taxon>unclassified sequences</taxon>
        <taxon>metagenomes</taxon>
        <taxon>ecological metagenomes</taxon>
    </lineage>
</organism>